<feature type="transmembrane region" description="Helical" evidence="1">
    <location>
        <begin position="65"/>
        <end position="83"/>
    </location>
</feature>
<keyword evidence="1" id="KW-0812">Transmembrane</keyword>
<dbReference type="Proteomes" id="UP000593580">
    <property type="component" value="Chromosome"/>
</dbReference>
<accession>A0A7M1BAS6</accession>
<evidence type="ECO:0000313" key="2">
    <source>
        <dbReference type="EMBL" id="QOP45872.1"/>
    </source>
</evidence>
<gene>
    <name evidence="2" type="ORF">FM071_06040</name>
</gene>
<reference evidence="2 3" key="1">
    <citation type="submission" date="2019-07" db="EMBL/GenBank/DDBJ databases">
        <title>Sulfurimonas paralvinellae sp. nov., a novel mesophilic, hydrogen- and sulfur-oxidizing chemolithoautotroph within the Epsilonproteo- bacteria isolated from a deep-sea hydrothermal vent polychaete nest, reclassification of Thiomicrospira denitrificans as Sulfurimonas denitrificans comb. nov. and emended description of the genus Sulfurimonas.</title>
        <authorList>
            <person name="Wang S."/>
            <person name="Jiang L."/>
            <person name="Shao Z."/>
        </authorList>
    </citation>
    <scope>NUCLEOTIDE SEQUENCE [LARGE SCALE GENOMIC DNA]</scope>
    <source>
        <strain evidence="2 3">GO25</strain>
    </source>
</reference>
<name>A0A7M1BAS6_9BACT</name>
<dbReference type="EMBL" id="CP041406">
    <property type="protein sequence ID" value="QOP45872.1"/>
    <property type="molecule type" value="Genomic_DNA"/>
</dbReference>
<dbReference type="KEGG" id="spal:FM071_06040"/>
<keyword evidence="1" id="KW-0472">Membrane</keyword>
<proteinExistence type="predicted"/>
<protein>
    <submittedName>
        <fullName evidence="2">Uncharacterized protein</fullName>
    </submittedName>
</protein>
<evidence type="ECO:0000313" key="3">
    <source>
        <dbReference type="Proteomes" id="UP000593580"/>
    </source>
</evidence>
<keyword evidence="1" id="KW-1133">Transmembrane helix</keyword>
<feature type="transmembrane region" description="Helical" evidence="1">
    <location>
        <begin position="35"/>
        <end position="56"/>
    </location>
</feature>
<keyword evidence="3" id="KW-1185">Reference proteome</keyword>
<evidence type="ECO:0000256" key="1">
    <source>
        <dbReference type="SAM" id="Phobius"/>
    </source>
</evidence>
<sequence>MIRQVVLYEIIAGLILYETKQLSHHFWFVDFGWEVVFLIMVVVPAVYILTNIHVWLPKLFSGIKIYYKTILVLIAFVISITAYNDSKDQEKQKKYELELKQKRLKRAEKQLKSKGYFVLPGEKIICFYDIGCKQYAMYGYITYSNNPTMPAKWFWDFIGGTDSNATKEELRKEALKRLQMIEKEVKNNGMVSVRIKDGVYETKFIRDEYYNEDIPTKEELYRLKRKQAFSHIKQVPEHIYWKRKLFED</sequence>
<organism evidence="2 3">
    <name type="scientific">Sulfurimonas paralvinellae</name>
    <dbReference type="NCBI Taxonomy" id="317658"/>
    <lineage>
        <taxon>Bacteria</taxon>
        <taxon>Pseudomonadati</taxon>
        <taxon>Campylobacterota</taxon>
        <taxon>Epsilonproteobacteria</taxon>
        <taxon>Campylobacterales</taxon>
        <taxon>Sulfurimonadaceae</taxon>
        <taxon>Sulfurimonas</taxon>
    </lineage>
</organism>
<dbReference type="RefSeq" id="WP_193109853.1">
    <property type="nucleotide sequence ID" value="NZ_CP041406.1"/>
</dbReference>
<dbReference type="AlphaFoldDB" id="A0A7M1BAS6"/>